<dbReference type="EMBL" id="CP017686">
    <property type="protein sequence ID" value="AYQ55441.1"/>
    <property type="molecule type" value="Genomic_DNA"/>
</dbReference>
<evidence type="ECO:0000313" key="3">
    <source>
        <dbReference type="EMBL" id="AYQ55441.1"/>
    </source>
</evidence>
<protein>
    <submittedName>
        <fullName evidence="3">Universal stress protein UspA</fullName>
    </submittedName>
</protein>
<reference evidence="3 4" key="1">
    <citation type="submission" date="2016-10" db="EMBL/GenBank/DDBJ databases">
        <title>Complete genome of the TMA-utilizing, human hosted archaeon Methanomethylophilus alvus Gen. nov, sp. nov., strain Mx-05, derived from a pure culture.</title>
        <authorList>
            <person name="Brugere J.-F."/>
            <person name="Ben Hania W."/>
            <person name="Chaudhary P.P."/>
            <person name="Gaci N."/>
            <person name="Borrel G."/>
            <person name="Cao Van Tuat L."/>
            <person name="Fardeau M.-L."/>
            <person name="Harris H.M.B."/>
            <person name="O'Toole P.W."/>
            <person name="Ollivier B."/>
        </authorList>
    </citation>
    <scope>NUCLEOTIDE SEQUENCE [LARGE SCALE GENOMIC DNA]</scope>
    <source>
        <strain evidence="3 4">Mx-05</strain>
    </source>
</reference>
<dbReference type="RefSeq" id="WP_015505210.1">
    <property type="nucleotide sequence ID" value="NZ_CAYARL010000021.1"/>
</dbReference>
<gene>
    <name evidence="3" type="ORF">BKD89_06475</name>
</gene>
<dbReference type="CDD" id="cd00293">
    <property type="entry name" value="USP-like"/>
    <property type="match status" value="1"/>
</dbReference>
<feature type="domain" description="UspA" evidence="2">
    <location>
        <begin position="1"/>
        <end position="139"/>
    </location>
</feature>
<name>A0A3G3II54_9ARCH</name>
<organism evidence="3 4">
    <name type="scientific">Methanomethylophilus alvi</name>
    <dbReference type="NCBI Taxonomy" id="1291540"/>
    <lineage>
        <taxon>Archaea</taxon>
        <taxon>Methanobacteriati</taxon>
        <taxon>Thermoplasmatota</taxon>
        <taxon>Thermoplasmata</taxon>
        <taxon>Methanomassiliicoccales</taxon>
        <taxon>Methanomethylophilaceae</taxon>
        <taxon>Methanomethylophilus</taxon>
    </lineage>
</organism>
<evidence type="ECO:0000259" key="2">
    <source>
        <dbReference type="Pfam" id="PF00582"/>
    </source>
</evidence>
<comment type="similarity">
    <text evidence="1">Belongs to the universal stress protein A family.</text>
</comment>
<dbReference type="InterPro" id="IPR014729">
    <property type="entry name" value="Rossmann-like_a/b/a_fold"/>
</dbReference>
<dbReference type="InterPro" id="IPR006015">
    <property type="entry name" value="Universal_stress_UspA"/>
</dbReference>
<proteinExistence type="inferred from homology"/>
<evidence type="ECO:0000313" key="4">
    <source>
        <dbReference type="Proteomes" id="UP000273278"/>
    </source>
</evidence>
<dbReference type="PANTHER" id="PTHR46268">
    <property type="entry name" value="STRESS RESPONSE PROTEIN NHAX"/>
    <property type="match status" value="1"/>
</dbReference>
<dbReference type="Gene3D" id="3.40.50.620">
    <property type="entry name" value="HUPs"/>
    <property type="match status" value="1"/>
</dbReference>
<evidence type="ECO:0000256" key="1">
    <source>
        <dbReference type="ARBA" id="ARBA00008791"/>
    </source>
</evidence>
<dbReference type="PANTHER" id="PTHR46268:SF6">
    <property type="entry name" value="UNIVERSAL STRESS PROTEIN UP12"/>
    <property type="match status" value="1"/>
</dbReference>
<dbReference type="PRINTS" id="PR01438">
    <property type="entry name" value="UNVRSLSTRESS"/>
</dbReference>
<dbReference type="GeneID" id="41322092"/>
<dbReference type="OMA" id="YAKPEYP"/>
<dbReference type="Pfam" id="PF00582">
    <property type="entry name" value="Usp"/>
    <property type="match status" value="1"/>
</dbReference>
<sequence>MYNKILIAVDGSESNNIAVDQGLCLAKSLKAGSVTAICVFDEGNYSTVIRDSSAEYRKIMAEESENALKYVKAKAAEMGVAVEAKTMMGRPAEVIIEESADYDLVICATLGKTGFARVLLGSVAENVVRLAKCPVLVCR</sequence>
<dbReference type="Proteomes" id="UP000273278">
    <property type="component" value="Chromosome"/>
</dbReference>
<accession>A0A3G3II54</accession>
<dbReference type="AlphaFoldDB" id="A0A3G3II54"/>
<dbReference type="SUPFAM" id="SSF52402">
    <property type="entry name" value="Adenine nucleotide alpha hydrolases-like"/>
    <property type="match status" value="1"/>
</dbReference>
<dbReference type="InterPro" id="IPR006016">
    <property type="entry name" value="UspA"/>
</dbReference>